<keyword evidence="1" id="KW-0808">Transferase</keyword>
<dbReference type="PANTHER" id="PTHR10192">
    <property type="entry name" value="MOLYBDOPTERIN BIOSYNTHESIS PROTEIN"/>
    <property type="match status" value="1"/>
</dbReference>
<dbReference type="PANTHER" id="PTHR10192:SF28">
    <property type="entry name" value="MOLYBDOPTERIN MOLYBDENUMTRANSFERASE"/>
    <property type="match status" value="1"/>
</dbReference>
<dbReference type="EC" id="2.10.1.1" evidence="1"/>
<reference evidence="3 4" key="1">
    <citation type="submission" date="2022-08" db="EMBL/GenBank/DDBJ databases">
        <title>Genome Sequence of the sulphate-reducing bacterium, Pseudodesulfovibrio sp. SYK.</title>
        <authorList>
            <person name="Kondo R."/>
            <person name="Kataoka T."/>
        </authorList>
    </citation>
    <scope>NUCLEOTIDE SEQUENCE [LARGE SCALE GENOMIC DNA]</scope>
    <source>
        <strain evidence="3 4">SYK</strain>
    </source>
</reference>
<comment type="function">
    <text evidence="1">Catalyzes the insertion of molybdate into adenylated molybdopterin with the concomitant release of AMP.</text>
</comment>
<gene>
    <name evidence="3" type="ORF">SYK_15150</name>
</gene>
<dbReference type="Proteomes" id="UP001317742">
    <property type="component" value="Chromosome"/>
</dbReference>
<keyword evidence="4" id="KW-1185">Reference proteome</keyword>
<dbReference type="Pfam" id="PF00994">
    <property type="entry name" value="MoCF_biosynth"/>
    <property type="match status" value="1"/>
</dbReference>
<keyword evidence="1" id="KW-0479">Metal-binding</keyword>
<keyword evidence="1" id="KW-0500">Molybdenum</keyword>
<dbReference type="SUPFAM" id="SSF53218">
    <property type="entry name" value="Molybdenum cofactor biosynthesis proteins"/>
    <property type="match status" value="1"/>
</dbReference>
<dbReference type="CDD" id="cd03522">
    <property type="entry name" value="MoeA_like"/>
    <property type="match status" value="1"/>
</dbReference>
<evidence type="ECO:0000313" key="4">
    <source>
        <dbReference type="Proteomes" id="UP001317742"/>
    </source>
</evidence>
<sequence>MKTMHVEKAVGTVLCQDITRIIPGGEKGPAFRRGHVVTEADIPTLLDIGKEHLYVFDPQDGYVHEDDAARRIAEAAAGPGIELSTPVEGKITLRATHDGLLDINTDTLFKLNSVKDVIFGTIHTNQLVQTGRAMAGTRVIPLVVPEAIVAEAEAVLRDNAPLIQVRPLKSCRIGIVTTGSEVYNGRIEDKFGPVIRKKFKGYGSTTIGQKLVSDDPEMTKGAILDFIENGADFVVVTGGMSVDPDDQTPTSIRMTGAEVVTYGAPTFPGAMFMLARLGDVPVVGLPGCVMYYRASIFDLIIPRILAGKDVTREDIINLGHGGFCEGCETCRYPVCSFGKGA</sequence>
<evidence type="ECO:0000313" key="3">
    <source>
        <dbReference type="EMBL" id="BDQ37155.1"/>
    </source>
</evidence>
<dbReference type="SMART" id="SM00852">
    <property type="entry name" value="MoCF_biosynth"/>
    <property type="match status" value="1"/>
</dbReference>
<dbReference type="RefSeq" id="WP_281763014.1">
    <property type="nucleotide sequence ID" value="NZ_AP026709.1"/>
</dbReference>
<dbReference type="InterPro" id="IPR036425">
    <property type="entry name" value="MoaB/Mog-like_dom_sf"/>
</dbReference>
<organism evidence="3 4">
    <name type="scientific">Pseudodesulfovibrio nedwellii</name>
    <dbReference type="NCBI Taxonomy" id="2973072"/>
    <lineage>
        <taxon>Bacteria</taxon>
        <taxon>Pseudomonadati</taxon>
        <taxon>Thermodesulfobacteriota</taxon>
        <taxon>Desulfovibrionia</taxon>
        <taxon>Desulfovibrionales</taxon>
        <taxon>Desulfovibrionaceae</taxon>
    </lineage>
</organism>
<comment type="cofactor">
    <cofactor evidence="1">
        <name>Mg(2+)</name>
        <dbReference type="ChEBI" id="CHEBI:18420"/>
    </cofactor>
</comment>
<keyword evidence="1" id="KW-0460">Magnesium</keyword>
<feature type="domain" description="MoaB/Mog" evidence="2">
    <location>
        <begin position="174"/>
        <end position="306"/>
    </location>
</feature>
<proteinExistence type="inferred from homology"/>
<evidence type="ECO:0000256" key="1">
    <source>
        <dbReference type="RuleBase" id="RU365090"/>
    </source>
</evidence>
<keyword evidence="1" id="KW-0501">Molybdenum cofactor biosynthesis</keyword>
<protein>
    <recommendedName>
        <fullName evidence="1">Molybdopterin molybdenumtransferase</fullName>
        <ecNumber evidence="1">2.10.1.1</ecNumber>
    </recommendedName>
</protein>
<evidence type="ECO:0000259" key="2">
    <source>
        <dbReference type="SMART" id="SM00852"/>
    </source>
</evidence>
<accession>A0ABN6S1R3</accession>
<dbReference type="Gene3D" id="3.40.980.10">
    <property type="entry name" value="MoaB/Mog-like domain"/>
    <property type="match status" value="1"/>
</dbReference>
<dbReference type="InterPro" id="IPR001453">
    <property type="entry name" value="MoaB/Mog_dom"/>
</dbReference>
<name>A0ABN6S1R3_9BACT</name>
<comment type="pathway">
    <text evidence="1">Cofactor biosynthesis; molybdopterin biosynthesis.</text>
</comment>
<comment type="similarity">
    <text evidence="1">Belongs to the MoeA family.</text>
</comment>
<dbReference type="EMBL" id="AP026709">
    <property type="protein sequence ID" value="BDQ37155.1"/>
    <property type="molecule type" value="Genomic_DNA"/>
</dbReference>
<comment type="catalytic activity">
    <reaction evidence="1">
        <text>adenylyl-molybdopterin + molybdate = Mo-molybdopterin + AMP + H(+)</text>
        <dbReference type="Rhea" id="RHEA:35047"/>
        <dbReference type="ChEBI" id="CHEBI:15378"/>
        <dbReference type="ChEBI" id="CHEBI:36264"/>
        <dbReference type="ChEBI" id="CHEBI:62727"/>
        <dbReference type="ChEBI" id="CHEBI:71302"/>
        <dbReference type="ChEBI" id="CHEBI:456215"/>
    </reaction>
</comment>
<dbReference type="InterPro" id="IPR038987">
    <property type="entry name" value="MoeA-like"/>
</dbReference>